<keyword evidence="1" id="KW-0472">Membrane</keyword>
<comment type="caution">
    <text evidence="2">The sequence shown here is derived from an EMBL/GenBank/DDBJ whole genome shotgun (WGS) entry which is preliminary data.</text>
</comment>
<reference evidence="2" key="1">
    <citation type="submission" date="2020-03" db="EMBL/GenBank/DDBJ databases">
        <authorList>
            <person name="Weist P."/>
        </authorList>
    </citation>
    <scope>NUCLEOTIDE SEQUENCE</scope>
</reference>
<evidence type="ECO:0000256" key="1">
    <source>
        <dbReference type="SAM" id="Phobius"/>
    </source>
</evidence>
<evidence type="ECO:0000313" key="2">
    <source>
        <dbReference type="EMBL" id="CAB1416653.1"/>
    </source>
</evidence>
<dbReference type="Proteomes" id="UP001153269">
    <property type="component" value="Unassembled WGS sequence"/>
</dbReference>
<dbReference type="AlphaFoldDB" id="A0A9N7TS07"/>
<name>A0A9N7TS07_PLEPL</name>
<sequence>MGAAYNKANKDKWQLLNHLSGEAKMAIYISRKNRVENRDGQEAGRCVSLRVDEWVGLFTGSRLVPAQAGRIRGRFPQLLRPLSFCHCQPDLQPDSPCAALCKLFFCTNPFLHDGLALHMIRSSWHIAVWGEDCRQEQFVMAGFLVTVAIPSGAGSSLHFKILRVQRKRTTMRHTCERVHLWSVPSDY</sequence>
<feature type="transmembrane region" description="Helical" evidence="1">
    <location>
        <begin position="138"/>
        <end position="162"/>
    </location>
</feature>
<evidence type="ECO:0000313" key="3">
    <source>
        <dbReference type="Proteomes" id="UP001153269"/>
    </source>
</evidence>
<keyword evidence="1" id="KW-1133">Transmembrane helix</keyword>
<keyword evidence="3" id="KW-1185">Reference proteome</keyword>
<proteinExistence type="predicted"/>
<protein>
    <submittedName>
        <fullName evidence="2">Uncharacterized protein</fullName>
    </submittedName>
</protein>
<dbReference type="EMBL" id="CADEAL010000222">
    <property type="protein sequence ID" value="CAB1416653.1"/>
    <property type="molecule type" value="Genomic_DNA"/>
</dbReference>
<keyword evidence="1" id="KW-0812">Transmembrane</keyword>
<accession>A0A9N7TS07</accession>
<organism evidence="2 3">
    <name type="scientific">Pleuronectes platessa</name>
    <name type="common">European plaice</name>
    <dbReference type="NCBI Taxonomy" id="8262"/>
    <lineage>
        <taxon>Eukaryota</taxon>
        <taxon>Metazoa</taxon>
        <taxon>Chordata</taxon>
        <taxon>Craniata</taxon>
        <taxon>Vertebrata</taxon>
        <taxon>Euteleostomi</taxon>
        <taxon>Actinopterygii</taxon>
        <taxon>Neopterygii</taxon>
        <taxon>Teleostei</taxon>
        <taxon>Neoteleostei</taxon>
        <taxon>Acanthomorphata</taxon>
        <taxon>Carangaria</taxon>
        <taxon>Pleuronectiformes</taxon>
        <taxon>Pleuronectoidei</taxon>
        <taxon>Pleuronectidae</taxon>
        <taxon>Pleuronectes</taxon>
    </lineage>
</organism>
<gene>
    <name evidence="2" type="ORF">PLEPLA_LOCUS4444</name>
</gene>